<dbReference type="STRING" id="157733.AB986_18830"/>
<protein>
    <submittedName>
        <fullName evidence="2">Uncharacterized protein</fullName>
    </submittedName>
</protein>
<dbReference type="Proteomes" id="UP000035996">
    <property type="component" value="Unassembled WGS sequence"/>
</dbReference>
<proteinExistence type="predicted"/>
<name>A0A0J6CVS9_9BACL</name>
<organism evidence="2 3">
    <name type="scientific">Guptibacillus hwajinpoensis</name>
    <dbReference type="NCBI Taxonomy" id="208199"/>
    <lineage>
        <taxon>Bacteria</taxon>
        <taxon>Bacillati</taxon>
        <taxon>Bacillota</taxon>
        <taxon>Bacilli</taxon>
        <taxon>Bacillales</taxon>
        <taxon>Guptibacillaceae</taxon>
        <taxon>Guptibacillus</taxon>
    </lineage>
</organism>
<reference evidence="2" key="1">
    <citation type="submission" date="2015-06" db="EMBL/GenBank/DDBJ databases">
        <authorList>
            <person name="Liu B."/>
            <person name="Wang J."/>
            <person name="Zhu Y."/>
            <person name="Liu G."/>
            <person name="Chen Q."/>
            <person name="Zheng C."/>
            <person name="Che J."/>
            <person name="Ge C."/>
            <person name="Shi H."/>
            <person name="Pan Z."/>
            <person name="Liu X."/>
        </authorList>
    </citation>
    <scope>NUCLEOTIDE SEQUENCE [LARGE SCALE GENOMIC DNA]</scope>
    <source>
        <strain evidence="2">DSM 16346</strain>
    </source>
</reference>
<evidence type="ECO:0000256" key="1">
    <source>
        <dbReference type="SAM" id="MobiDB-lite"/>
    </source>
</evidence>
<evidence type="ECO:0000313" key="2">
    <source>
        <dbReference type="EMBL" id="KMM36179.1"/>
    </source>
</evidence>
<accession>A0A0J6CVS9</accession>
<keyword evidence="3" id="KW-1185">Reference proteome</keyword>
<dbReference type="AlphaFoldDB" id="A0A0J6CVS9"/>
<dbReference type="EMBL" id="LELK01000009">
    <property type="protein sequence ID" value="KMM36179.1"/>
    <property type="molecule type" value="Genomic_DNA"/>
</dbReference>
<feature type="region of interest" description="Disordered" evidence="1">
    <location>
        <begin position="20"/>
        <end position="47"/>
    </location>
</feature>
<sequence length="65" mass="7110">MEPFTNNKPRFEIGVEGYSTPAGLAGQVRPHRSVSDEEAQASRPAESEYPGAEIIAIATMYTKRV</sequence>
<gene>
    <name evidence="2" type="ORF">AB986_18830</name>
</gene>
<comment type="caution">
    <text evidence="2">The sequence shown here is derived from an EMBL/GenBank/DDBJ whole genome shotgun (WGS) entry which is preliminary data.</text>
</comment>
<evidence type="ECO:0000313" key="3">
    <source>
        <dbReference type="Proteomes" id="UP000035996"/>
    </source>
</evidence>